<dbReference type="Pfam" id="PF07700">
    <property type="entry name" value="HNOB"/>
    <property type="match status" value="1"/>
</dbReference>
<dbReference type="OMA" id="RDEITMQ"/>
<dbReference type="InterPro" id="IPR011644">
    <property type="entry name" value="Heme_NO-bd"/>
</dbReference>
<dbReference type="SMART" id="SM00044">
    <property type="entry name" value="CYCc"/>
    <property type="match status" value="1"/>
</dbReference>
<dbReference type="SUPFAM" id="SSF55073">
    <property type="entry name" value="Nucleotide cyclase"/>
    <property type="match status" value="1"/>
</dbReference>
<evidence type="ECO:0000256" key="5">
    <source>
        <dbReference type="ARBA" id="ARBA00023134"/>
    </source>
</evidence>
<dbReference type="FunCoup" id="A0A1S3I1H0">
    <property type="interactions" value="401"/>
</dbReference>
<dbReference type="FunFam" id="3.30.450.260:FF:000002">
    <property type="entry name" value="guanylate cyclase soluble subunit alpha-2"/>
    <property type="match status" value="1"/>
</dbReference>
<dbReference type="PANTHER" id="PTHR45655">
    <property type="entry name" value="GUANYLATE CYCLASE SOLUBLE SUBUNIT BETA-2"/>
    <property type="match status" value="1"/>
</dbReference>
<dbReference type="Gene3D" id="3.30.70.1230">
    <property type="entry name" value="Nucleotide cyclase"/>
    <property type="match status" value="1"/>
</dbReference>
<dbReference type="KEGG" id="lak:106160122"/>
<sequence>MYGQIHVVVKDLVISKFGKGVWEKILAKAGCDDIDDFLVFHYYSDERTVGLIVSVSEILGVPVPAVLELFGEYFFTYCFQHGYDKMLRTLGGNLKDFIQNLDPLHSLLALTYRNIEAPSFRCESNEDGTLTLHYISPRKGLYPIVIGVVKAVGRELFNIDCTIEVIDRLGEQTNTNNVGMAAQDHVIFRVTENKNSLTTTTTTTSKTTAAKETSTPNGATNGTSVIAESKDFSPHFPDSLHIDPRNFCTAFPFHIIFDRELCVLQSGTGIQRLCPEIRAAGSSLRENFVLEHPLINMTWDNIVMFINAVFVFSVKQTRMPLKGQIVLLNLDAMLFICSPRLTNLNELMDKQFYLSDIPIYDVTRELILLNQQREAEIEVSKKLDETTAELKRTSLALEREKQRTEFLLHQMLPKKVADQLKQGKSVDAEKFDEVTILFSDIVTFTNIAAACQPIDIVHMLNNLYAKFDASTTKNNVYKVETIGDAYMVVSGVPEVVKDHAECVCDQALDMVTAASEVKSPATGRALQIRVGMHSGPVVAGVVGLKMPRYCLFGDTVNTASRMESHGIPGKIHLSPDTYRALMRKGAACRYQFQPRGALNVKGKGVMHTHFLVGKDEKRPDLVVDESDAQYQRLDPEDTPSMKQTSEQSAAASVKGGSGANGNSDVTSVPVTQQSQLDVKESIKTSQSHEGSPNGCCSSNDNCTVVREPIRGRSATCQLM</sequence>
<dbReference type="InterPro" id="IPR001054">
    <property type="entry name" value="A/G_cyclase"/>
</dbReference>
<evidence type="ECO:0000259" key="10">
    <source>
        <dbReference type="PROSITE" id="PS50125"/>
    </source>
</evidence>
<feature type="compositionally biased region" description="Polar residues" evidence="9">
    <location>
        <begin position="683"/>
        <end position="702"/>
    </location>
</feature>
<dbReference type="STRING" id="7574.A0A1S3I1H0"/>
<keyword evidence="3" id="KW-0963">Cytoplasm</keyword>
<comment type="subcellular location">
    <subcellularLocation>
        <location evidence="1">Cytoplasm</location>
    </subcellularLocation>
</comment>
<feature type="domain" description="Guanylate cyclase" evidence="10">
    <location>
        <begin position="435"/>
        <end position="563"/>
    </location>
</feature>
<dbReference type="GO" id="GO:0008074">
    <property type="term" value="C:guanylate cyclase complex, soluble"/>
    <property type="evidence" value="ECO:0007669"/>
    <property type="project" value="TreeGrafter"/>
</dbReference>
<evidence type="ECO:0000313" key="12">
    <source>
        <dbReference type="RefSeq" id="XP_013392093.1"/>
    </source>
</evidence>
<evidence type="ECO:0000256" key="9">
    <source>
        <dbReference type="SAM" id="MobiDB-lite"/>
    </source>
</evidence>
<feature type="region of interest" description="Disordered" evidence="9">
    <location>
        <begin position="197"/>
        <end position="223"/>
    </location>
</feature>
<dbReference type="GO" id="GO:0005525">
    <property type="term" value="F:GTP binding"/>
    <property type="evidence" value="ECO:0007669"/>
    <property type="project" value="UniProtKB-KW"/>
</dbReference>
<protein>
    <recommendedName>
        <fullName evidence="2">guanylate cyclase</fullName>
        <ecNumber evidence="2">4.6.1.2</ecNumber>
    </recommendedName>
</protein>
<keyword evidence="5" id="KW-0342">GTP-binding</keyword>
<comment type="similarity">
    <text evidence="8">Belongs to the adenylyl cyclase class-4/guanylyl cyclase family.</text>
</comment>
<dbReference type="Gene3D" id="6.10.250.780">
    <property type="match status" value="1"/>
</dbReference>
<evidence type="ECO:0000313" key="11">
    <source>
        <dbReference type="Proteomes" id="UP000085678"/>
    </source>
</evidence>
<organism evidence="11 12">
    <name type="scientific">Lingula anatina</name>
    <name type="common">Brachiopod</name>
    <name type="synonym">Lingula unguis</name>
    <dbReference type="NCBI Taxonomy" id="7574"/>
    <lineage>
        <taxon>Eukaryota</taxon>
        <taxon>Metazoa</taxon>
        <taxon>Spiralia</taxon>
        <taxon>Lophotrochozoa</taxon>
        <taxon>Brachiopoda</taxon>
        <taxon>Linguliformea</taxon>
        <taxon>Lingulata</taxon>
        <taxon>Lingulida</taxon>
        <taxon>Linguloidea</taxon>
        <taxon>Lingulidae</taxon>
        <taxon>Lingula</taxon>
    </lineage>
</organism>
<dbReference type="PANTHER" id="PTHR45655:SF13">
    <property type="entry name" value="SOLUBLE GUANYLATE CYCLASE GCY-32-RELATED"/>
    <property type="match status" value="1"/>
</dbReference>
<dbReference type="InterPro" id="IPR038158">
    <property type="entry name" value="H-NOX_domain_sf"/>
</dbReference>
<dbReference type="SUPFAM" id="SSF111126">
    <property type="entry name" value="Ligand-binding domain in the NO signalling and Golgi transport"/>
    <property type="match status" value="1"/>
</dbReference>
<evidence type="ECO:0000256" key="1">
    <source>
        <dbReference type="ARBA" id="ARBA00004496"/>
    </source>
</evidence>
<keyword evidence="7" id="KW-0141">cGMP biosynthesis</keyword>
<dbReference type="InterPro" id="IPR042463">
    <property type="entry name" value="HNOB_dom_associated_sf"/>
</dbReference>
<dbReference type="AlphaFoldDB" id="A0A1S3I1H0"/>
<dbReference type="GeneID" id="106160122"/>
<dbReference type="InterPro" id="IPR018297">
    <property type="entry name" value="A/G_cyclase_CS"/>
</dbReference>
<dbReference type="FunFam" id="3.30.70.1230:FF:000007">
    <property type="entry name" value="Guanylate cyclase soluble subunit alpha-3"/>
    <property type="match status" value="1"/>
</dbReference>
<name>A0A1S3I1H0_LINAN</name>
<proteinExistence type="inferred from homology"/>
<dbReference type="RefSeq" id="XP_013392093.1">
    <property type="nucleotide sequence ID" value="XM_013536639.1"/>
</dbReference>
<dbReference type="GO" id="GO:0004383">
    <property type="term" value="F:guanylate cyclase activity"/>
    <property type="evidence" value="ECO:0007669"/>
    <property type="project" value="UniProtKB-EC"/>
</dbReference>
<dbReference type="Gene3D" id="3.90.1520.10">
    <property type="entry name" value="H-NOX domain"/>
    <property type="match status" value="1"/>
</dbReference>
<dbReference type="Pfam" id="PF00211">
    <property type="entry name" value="Guanylate_cyc"/>
    <property type="match status" value="1"/>
</dbReference>
<feature type="compositionally biased region" description="Low complexity" evidence="9">
    <location>
        <begin position="197"/>
        <end position="215"/>
    </location>
</feature>
<keyword evidence="11" id="KW-1185">Reference proteome</keyword>
<dbReference type="OrthoDB" id="6127067at2759"/>
<dbReference type="EC" id="4.6.1.2" evidence="2"/>
<evidence type="ECO:0000256" key="7">
    <source>
        <dbReference type="ARBA" id="ARBA00023293"/>
    </source>
</evidence>
<dbReference type="InterPro" id="IPR011645">
    <property type="entry name" value="HNOB_dom_associated"/>
</dbReference>
<feature type="region of interest" description="Disordered" evidence="9">
    <location>
        <begin position="631"/>
        <end position="702"/>
    </location>
</feature>
<dbReference type="GO" id="GO:0019934">
    <property type="term" value="P:cGMP-mediated signaling"/>
    <property type="evidence" value="ECO:0007669"/>
    <property type="project" value="TreeGrafter"/>
</dbReference>
<evidence type="ECO:0000256" key="2">
    <source>
        <dbReference type="ARBA" id="ARBA00012202"/>
    </source>
</evidence>
<dbReference type="PROSITE" id="PS00452">
    <property type="entry name" value="GUANYLATE_CYCLASE_1"/>
    <property type="match status" value="1"/>
</dbReference>
<feature type="compositionally biased region" description="Polar residues" evidence="9">
    <location>
        <begin position="664"/>
        <end position="676"/>
    </location>
</feature>
<dbReference type="CDD" id="cd07302">
    <property type="entry name" value="CHD"/>
    <property type="match status" value="1"/>
</dbReference>
<dbReference type="InParanoid" id="A0A1S3I1H0"/>
<dbReference type="GO" id="GO:0070482">
    <property type="term" value="P:response to oxygen levels"/>
    <property type="evidence" value="ECO:0007669"/>
    <property type="project" value="TreeGrafter"/>
</dbReference>
<keyword evidence="4" id="KW-0547">Nucleotide-binding</keyword>
<accession>A0A1S3I1H0</accession>
<keyword evidence="6 8" id="KW-0456">Lyase</keyword>
<evidence type="ECO:0000256" key="6">
    <source>
        <dbReference type="ARBA" id="ARBA00023239"/>
    </source>
</evidence>
<dbReference type="Proteomes" id="UP000085678">
    <property type="component" value="Unplaced"/>
</dbReference>
<dbReference type="InterPro" id="IPR024096">
    <property type="entry name" value="NO_sig/Golgi_transp_ligand-bd"/>
</dbReference>
<reference evidence="12" key="1">
    <citation type="submission" date="2025-08" db="UniProtKB">
        <authorList>
            <consortium name="RefSeq"/>
        </authorList>
    </citation>
    <scope>IDENTIFICATION</scope>
    <source>
        <tissue evidence="12">Gonads</tissue>
    </source>
</reference>
<evidence type="ECO:0000256" key="4">
    <source>
        <dbReference type="ARBA" id="ARBA00022741"/>
    </source>
</evidence>
<dbReference type="Pfam" id="PF07701">
    <property type="entry name" value="HNOBA"/>
    <property type="match status" value="1"/>
</dbReference>
<dbReference type="InterPro" id="IPR029787">
    <property type="entry name" value="Nucleotide_cyclase"/>
</dbReference>
<dbReference type="Gene3D" id="3.30.450.260">
    <property type="entry name" value="Haem NO binding associated domain"/>
    <property type="match status" value="1"/>
</dbReference>
<dbReference type="GO" id="GO:0020037">
    <property type="term" value="F:heme binding"/>
    <property type="evidence" value="ECO:0007669"/>
    <property type="project" value="InterPro"/>
</dbReference>
<gene>
    <name evidence="12" type="primary">LOC106160122</name>
</gene>
<dbReference type="PROSITE" id="PS50125">
    <property type="entry name" value="GUANYLATE_CYCLASE_2"/>
    <property type="match status" value="1"/>
</dbReference>
<evidence type="ECO:0000256" key="3">
    <source>
        <dbReference type="ARBA" id="ARBA00022490"/>
    </source>
</evidence>
<evidence type="ECO:0000256" key="8">
    <source>
        <dbReference type="RuleBase" id="RU000405"/>
    </source>
</evidence>